<dbReference type="PANTHER" id="PTHR12303">
    <property type="entry name" value="CARNOSINE N-METHYLTRANSFERASE"/>
    <property type="match status" value="1"/>
</dbReference>
<comment type="caution">
    <text evidence="7">The sequence shown here is derived from an EMBL/GenBank/DDBJ whole genome shotgun (WGS) entry which is preliminary data.</text>
</comment>
<accession>A0A286UFA3</accession>
<dbReference type="Proteomes" id="UP000217199">
    <property type="component" value="Unassembled WGS sequence"/>
</dbReference>
<feature type="compositionally biased region" description="Basic and acidic residues" evidence="6">
    <location>
        <begin position="135"/>
        <end position="168"/>
    </location>
</feature>
<dbReference type="InParanoid" id="A0A286UFA3"/>
<dbReference type="OrthoDB" id="978at2759"/>
<evidence type="ECO:0000256" key="3">
    <source>
        <dbReference type="ARBA" id="ARBA00022603"/>
    </source>
</evidence>
<dbReference type="InterPro" id="IPR012901">
    <property type="entry name" value="CARME"/>
</dbReference>
<dbReference type="GO" id="GO:0030735">
    <property type="term" value="F:carnosine N-methyltransferase activity"/>
    <property type="evidence" value="ECO:0007669"/>
    <property type="project" value="UniProtKB-EC"/>
</dbReference>
<reference evidence="7 8" key="1">
    <citation type="journal article" date="2017" name="Mol. Ecol.">
        <title>Comparative and population genomic landscape of Phellinus noxius: A hypervariable fungus causing root rot in trees.</title>
        <authorList>
            <person name="Chung C.L."/>
            <person name="Lee T.J."/>
            <person name="Akiba M."/>
            <person name="Lee H.H."/>
            <person name="Kuo T.H."/>
            <person name="Liu D."/>
            <person name="Ke H.M."/>
            <person name="Yokoi T."/>
            <person name="Roa M.B."/>
            <person name="Lu M.J."/>
            <person name="Chang Y.Y."/>
            <person name="Ann P.J."/>
            <person name="Tsai J.N."/>
            <person name="Chen C.Y."/>
            <person name="Tzean S.S."/>
            <person name="Ota Y."/>
            <person name="Hattori T."/>
            <person name="Sahashi N."/>
            <person name="Liou R.F."/>
            <person name="Kikuchi T."/>
            <person name="Tsai I.J."/>
        </authorList>
    </citation>
    <scope>NUCLEOTIDE SEQUENCE [LARGE SCALE GENOMIC DNA]</scope>
    <source>
        <strain evidence="7 8">FFPRI411160</strain>
    </source>
</reference>
<protein>
    <recommendedName>
        <fullName evidence="2">carnosine N-methyltransferase</fullName>
        <ecNumber evidence="2">2.1.1.22</ecNumber>
    </recommendedName>
</protein>
<comment type="similarity">
    <text evidence="1">Belongs to the carnosine N-methyltransferase family.</text>
</comment>
<evidence type="ECO:0000313" key="8">
    <source>
        <dbReference type="Proteomes" id="UP000217199"/>
    </source>
</evidence>
<feature type="region of interest" description="Disordered" evidence="6">
    <location>
        <begin position="88"/>
        <end position="168"/>
    </location>
</feature>
<dbReference type="FunCoup" id="A0A286UFA3">
    <property type="interactions" value="194"/>
</dbReference>
<evidence type="ECO:0000256" key="5">
    <source>
        <dbReference type="ARBA" id="ARBA00022691"/>
    </source>
</evidence>
<keyword evidence="5" id="KW-0949">S-adenosyl-L-methionine</keyword>
<keyword evidence="8" id="KW-1185">Reference proteome</keyword>
<evidence type="ECO:0000256" key="2">
    <source>
        <dbReference type="ARBA" id="ARBA00012003"/>
    </source>
</evidence>
<dbReference type="EC" id="2.1.1.22" evidence="2"/>
<evidence type="ECO:0000256" key="1">
    <source>
        <dbReference type="ARBA" id="ARBA00010086"/>
    </source>
</evidence>
<feature type="compositionally biased region" description="Acidic residues" evidence="6">
    <location>
        <begin position="92"/>
        <end position="102"/>
    </location>
</feature>
<feature type="compositionally biased region" description="Basic and acidic residues" evidence="6">
    <location>
        <begin position="110"/>
        <end position="120"/>
    </location>
</feature>
<dbReference type="AlphaFoldDB" id="A0A286UFA3"/>
<keyword evidence="3" id="KW-0489">Methyltransferase</keyword>
<dbReference type="InterPro" id="IPR029063">
    <property type="entry name" value="SAM-dependent_MTases_sf"/>
</dbReference>
<dbReference type="Gene3D" id="3.40.50.150">
    <property type="entry name" value="Vaccinia Virus protein VP39"/>
    <property type="match status" value="1"/>
</dbReference>
<dbReference type="GO" id="GO:0032259">
    <property type="term" value="P:methylation"/>
    <property type="evidence" value="ECO:0007669"/>
    <property type="project" value="UniProtKB-KW"/>
</dbReference>
<evidence type="ECO:0000256" key="6">
    <source>
        <dbReference type="SAM" id="MobiDB-lite"/>
    </source>
</evidence>
<dbReference type="SUPFAM" id="SSF53335">
    <property type="entry name" value="S-adenosyl-L-methionine-dependent methyltransferases"/>
    <property type="match status" value="1"/>
</dbReference>
<gene>
    <name evidence="7" type="ORF">PNOK_0670400</name>
</gene>
<organism evidence="7 8">
    <name type="scientific">Pyrrhoderma noxium</name>
    <dbReference type="NCBI Taxonomy" id="2282107"/>
    <lineage>
        <taxon>Eukaryota</taxon>
        <taxon>Fungi</taxon>
        <taxon>Dikarya</taxon>
        <taxon>Basidiomycota</taxon>
        <taxon>Agaricomycotina</taxon>
        <taxon>Agaricomycetes</taxon>
        <taxon>Hymenochaetales</taxon>
        <taxon>Hymenochaetaceae</taxon>
        <taxon>Pyrrhoderma</taxon>
    </lineage>
</organism>
<feature type="compositionally biased region" description="Basic residues" evidence="6">
    <location>
        <begin position="121"/>
        <end position="134"/>
    </location>
</feature>
<dbReference type="SMART" id="SM01296">
    <property type="entry name" value="N2227"/>
    <property type="match status" value="1"/>
</dbReference>
<evidence type="ECO:0000256" key="4">
    <source>
        <dbReference type="ARBA" id="ARBA00022679"/>
    </source>
</evidence>
<proteinExistence type="inferred from homology"/>
<dbReference type="PANTHER" id="PTHR12303:SF6">
    <property type="entry name" value="CARNOSINE N-METHYLTRANSFERASE"/>
    <property type="match status" value="1"/>
</dbReference>
<evidence type="ECO:0000313" key="7">
    <source>
        <dbReference type="EMBL" id="PAV18218.1"/>
    </source>
</evidence>
<sequence length="435" mass="49932">MPPLSEDDTIEEERHFMNVLQTFRDYTSYSLSANNRRRKDLHTLPLEDKKLLEEIGWKKKLSEIDDAIVSNGNFVKQMIMMHSDMFSRANEEDGEDGEDQDTEQAGHQCHGHDHGHDHSHGPSHHSHSGGHSHSHNHDHDHHPHSGGHDHSHDHDDHSGSVEKYRPTEFDMNKLRSTLKQLVREWSEEGKEEREASFAPIKDALVEHFKNVPESERSKLHVLVPGVGLGRLAYDVAMLGFSCQGNEFSHYMLIASYFILNRTKSIHEHTIYPYVHSLSNIQNRETLLKQIKLPDALPSAIPKDVRFSLVAGDFEEVYGDYDPDIGLFDAILTCFFIDTAKNFLNYLRIINKRLSAGGVWINLGPLLWHWENNTTNDPSIELDLEEVKELCKKLGFKLENERTIQTNYANNSQSMLGYTYQASFWTATKNLNENSD</sequence>
<dbReference type="Pfam" id="PF07942">
    <property type="entry name" value="CARME"/>
    <property type="match status" value="1"/>
</dbReference>
<keyword evidence="4" id="KW-0808">Transferase</keyword>
<dbReference type="STRING" id="2282107.A0A286UFA3"/>
<name>A0A286UFA3_9AGAM</name>
<dbReference type="EMBL" id="NBII01000006">
    <property type="protein sequence ID" value="PAV18218.1"/>
    <property type="molecule type" value="Genomic_DNA"/>
</dbReference>